<proteinExistence type="predicted"/>
<name>A0ABP9CGM6_9PSEU</name>
<dbReference type="EMBL" id="BAABHO010000059">
    <property type="protein sequence ID" value="GAA4807943.1"/>
    <property type="molecule type" value="Genomic_DNA"/>
</dbReference>
<organism evidence="2 3">
    <name type="scientific">Actinomycetospora chlora</name>
    <dbReference type="NCBI Taxonomy" id="663608"/>
    <lineage>
        <taxon>Bacteria</taxon>
        <taxon>Bacillati</taxon>
        <taxon>Actinomycetota</taxon>
        <taxon>Actinomycetes</taxon>
        <taxon>Pseudonocardiales</taxon>
        <taxon>Pseudonocardiaceae</taxon>
        <taxon>Actinomycetospora</taxon>
    </lineage>
</organism>
<keyword evidence="3" id="KW-1185">Reference proteome</keyword>
<sequence length="409" mass="44042">MRGMTESLTIGERVAFYRRRRGLSQDVVAGLVGRTEDWLSKIENNRAELDRLSVIRRFADVLDVSLGDLLGEPTLLDWTAESGTSTVPALRTALMDYRQLNAVLRRAAPATEPPSLVSVERDVAAVFDAYQAARFGFVTSRVPLLLTDALTAADAYDGADEERAHALLALAYQVAASTLTKLGECDLAWMAADRGLAAAQRSGSLPVMGSLFRSVVHSLLATGRYDAAAQLTADGSDYLSASLGGADTSLWSVYGSLFLAGAMASSRMDDRALTREFLEQAQRAAGYLGADANHMWTAFGPTNVAIHRVATAMELGDVQVAADLGPTVDTSALPVERRVRHALETARALSVSGRRDQALSTVLAAERLAPEQVRHHFISRQLVLAWMKNPRGTVTPELGALAHRLRLAA</sequence>
<feature type="domain" description="HTH cro/C1-type" evidence="1">
    <location>
        <begin position="14"/>
        <end position="69"/>
    </location>
</feature>
<evidence type="ECO:0000313" key="3">
    <source>
        <dbReference type="Proteomes" id="UP001500928"/>
    </source>
</evidence>
<comment type="caution">
    <text evidence="2">The sequence shown here is derived from an EMBL/GenBank/DDBJ whole genome shotgun (WGS) entry which is preliminary data.</text>
</comment>
<dbReference type="SMART" id="SM00530">
    <property type="entry name" value="HTH_XRE"/>
    <property type="match status" value="1"/>
</dbReference>
<dbReference type="PROSITE" id="PS50943">
    <property type="entry name" value="HTH_CROC1"/>
    <property type="match status" value="1"/>
</dbReference>
<dbReference type="Proteomes" id="UP001500928">
    <property type="component" value="Unassembled WGS sequence"/>
</dbReference>
<gene>
    <name evidence="2" type="ORF">GCM10023200_52010</name>
</gene>
<dbReference type="Pfam" id="PF13560">
    <property type="entry name" value="HTH_31"/>
    <property type="match status" value="1"/>
</dbReference>
<dbReference type="InterPro" id="IPR001387">
    <property type="entry name" value="Cro/C1-type_HTH"/>
</dbReference>
<protein>
    <submittedName>
        <fullName evidence="2">Helix-turn-helix transcriptional regulator</fullName>
    </submittedName>
</protein>
<dbReference type="InterPro" id="IPR010982">
    <property type="entry name" value="Lambda_DNA-bd_dom_sf"/>
</dbReference>
<dbReference type="SUPFAM" id="SSF47413">
    <property type="entry name" value="lambda repressor-like DNA-binding domains"/>
    <property type="match status" value="1"/>
</dbReference>
<accession>A0ABP9CGM6</accession>
<evidence type="ECO:0000259" key="1">
    <source>
        <dbReference type="PROSITE" id="PS50943"/>
    </source>
</evidence>
<reference evidence="3" key="1">
    <citation type="journal article" date="2019" name="Int. J. Syst. Evol. Microbiol.">
        <title>The Global Catalogue of Microorganisms (GCM) 10K type strain sequencing project: providing services to taxonomists for standard genome sequencing and annotation.</title>
        <authorList>
            <consortium name="The Broad Institute Genomics Platform"/>
            <consortium name="The Broad Institute Genome Sequencing Center for Infectious Disease"/>
            <person name="Wu L."/>
            <person name="Ma J."/>
        </authorList>
    </citation>
    <scope>NUCLEOTIDE SEQUENCE [LARGE SCALE GENOMIC DNA]</scope>
    <source>
        <strain evidence="3">JCM 17979</strain>
    </source>
</reference>
<evidence type="ECO:0000313" key="2">
    <source>
        <dbReference type="EMBL" id="GAA4807943.1"/>
    </source>
</evidence>
<dbReference type="Gene3D" id="1.10.260.40">
    <property type="entry name" value="lambda repressor-like DNA-binding domains"/>
    <property type="match status" value="1"/>
</dbReference>
<dbReference type="CDD" id="cd00093">
    <property type="entry name" value="HTH_XRE"/>
    <property type="match status" value="1"/>
</dbReference>